<organism evidence="3 4">
    <name type="scientific">Corynebacterium mustelae</name>
    <dbReference type="NCBI Taxonomy" id="571915"/>
    <lineage>
        <taxon>Bacteria</taxon>
        <taxon>Bacillati</taxon>
        <taxon>Actinomycetota</taxon>
        <taxon>Actinomycetes</taxon>
        <taxon>Mycobacteriales</taxon>
        <taxon>Corynebacteriaceae</taxon>
        <taxon>Corynebacterium</taxon>
    </lineage>
</organism>
<evidence type="ECO:0000313" key="4">
    <source>
        <dbReference type="Proteomes" id="UP000035199"/>
    </source>
</evidence>
<keyword evidence="1" id="KW-0812">Transmembrane</keyword>
<feature type="transmembrane region" description="Helical" evidence="1">
    <location>
        <begin position="240"/>
        <end position="267"/>
    </location>
</feature>
<name>A0A0G3H3L3_9CORY</name>
<reference evidence="3 4" key="1">
    <citation type="journal article" date="2015" name="Genome Announc.">
        <title>Complete Genome Sequence of the Type Strain Corynebacterium mustelae DSM 45274, Isolated from Various Tissues of a Male Ferret with Lethal Sepsis.</title>
        <authorList>
            <person name="Ruckert C."/>
            <person name="Eimer J."/>
            <person name="Winkler A."/>
            <person name="Tauch A."/>
        </authorList>
    </citation>
    <scope>NUCLEOTIDE SEQUENCE [LARGE SCALE GENOMIC DNA]</scope>
    <source>
        <strain evidence="3 4">DSM 45274</strain>
    </source>
</reference>
<evidence type="ECO:0000256" key="1">
    <source>
        <dbReference type="SAM" id="Phobius"/>
    </source>
</evidence>
<dbReference type="PATRIC" id="fig|571915.4.peg.3281"/>
<keyword evidence="1" id="KW-0472">Membrane</keyword>
<keyword evidence="1" id="KW-1133">Transmembrane helix</keyword>
<keyword evidence="4" id="KW-1185">Reference proteome</keyword>
<dbReference type="EMBL" id="CP011542">
    <property type="protein sequence ID" value="AKK07345.1"/>
    <property type="molecule type" value="Genomic_DNA"/>
</dbReference>
<keyword evidence="2" id="KW-0732">Signal</keyword>
<reference evidence="4" key="2">
    <citation type="submission" date="2015-05" db="EMBL/GenBank/DDBJ databases">
        <title>Complete genome sequence of Corynebacterium mustelae DSM 45274, isolated from various tissues of a male ferret with lethal sepsis.</title>
        <authorList>
            <person name="Ruckert C."/>
            <person name="Albersmeier A."/>
            <person name="Winkler A."/>
            <person name="Tauch A."/>
        </authorList>
    </citation>
    <scope>NUCLEOTIDE SEQUENCE [LARGE SCALE GENOMIC DNA]</scope>
    <source>
        <strain evidence="4">DSM 45274</strain>
    </source>
</reference>
<accession>A0A0G3H3L3</accession>
<gene>
    <name evidence="3" type="ORF">CMUST_15280</name>
</gene>
<evidence type="ECO:0000256" key="2">
    <source>
        <dbReference type="SAM" id="SignalP"/>
    </source>
</evidence>
<dbReference type="RefSeq" id="WP_047263190.1">
    <property type="nucleotide sequence ID" value="NZ_CP011542.1"/>
</dbReference>
<feature type="chain" id="PRO_5002554568" evidence="2">
    <location>
        <begin position="26"/>
        <end position="277"/>
    </location>
</feature>
<dbReference type="KEGG" id="cmv:CMUST_15280"/>
<sequence length="277" mass="29984">MRSMKTLLTLGVAAAVIASPTQALAQSAQHPITSTYSNNVCSINVHKENEKAAHWFGYDMAVDQFVFRKIALENSDFRTFVQTYKDAPAQSEAAVKAYDGIKNILRTNYGFEDNDMVSAIHIIQGNFDYVLNGTGDIAGGITTPVSFSPEQAKQALAADNFLQRFTKHTPVNPADVQSSAFSEGYNALREQRAAERNEFLQTLKTEASAALRACAEMKNYPESAPRDGEKPQAPEKKGGLGVGAIIGIVAGVLAAIAGLIALTFPLLKPTLDRLIRF</sequence>
<dbReference type="AlphaFoldDB" id="A0A0G3H3L3"/>
<feature type="signal peptide" evidence="2">
    <location>
        <begin position="1"/>
        <end position="25"/>
    </location>
</feature>
<dbReference type="Proteomes" id="UP000035199">
    <property type="component" value="Chromosome"/>
</dbReference>
<proteinExistence type="predicted"/>
<evidence type="ECO:0000313" key="3">
    <source>
        <dbReference type="EMBL" id="AKK07345.1"/>
    </source>
</evidence>
<protein>
    <submittedName>
        <fullName evidence="3">Uncharacterized protein</fullName>
    </submittedName>
</protein>